<dbReference type="Proteomes" id="UP000249633">
    <property type="component" value="Unassembled WGS sequence"/>
</dbReference>
<comment type="similarity">
    <text evidence="1">Belongs to the universal stress protein A family.</text>
</comment>
<feature type="domain" description="UspA" evidence="2">
    <location>
        <begin position="12"/>
        <end position="160"/>
    </location>
</feature>
<dbReference type="CDD" id="cd00293">
    <property type="entry name" value="USP-like"/>
    <property type="match status" value="1"/>
</dbReference>
<accession>A0A2W5DED5</accession>
<evidence type="ECO:0000259" key="2">
    <source>
        <dbReference type="Pfam" id="PF00582"/>
    </source>
</evidence>
<gene>
    <name evidence="3" type="ORF">DI603_17740</name>
</gene>
<dbReference type="PANTHER" id="PTHR46268">
    <property type="entry name" value="STRESS RESPONSE PROTEIN NHAX"/>
    <property type="match status" value="1"/>
</dbReference>
<dbReference type="Pfam" id="PF00582">
    <property type="entry name" value="Usp"/>
    <property type="match status" value="1"/>
</dbReference>
<evidence type="ECO:0000313" key="4">
    <source>
        <dbReference type="Proteomes" id="UP000249633"/>
    </source>
</evidence>
<name>A0A2W5DED5_9BURK</name>
<evidence type="ECO:0000313" key="3">
    <source>
        <dbReference type="EMBL" id="PZP29058.1"/>
    </source>
</evidence>
<sequence length="160" mass="16680">MTPRGGAVEDAFKHVLVASDGSPLADKAIALALQDAGNARITALIVAHDYGLAEYVRAAIGHRPDAQELREEIAAGARRDLEEALARAGRGDPRIAQIERRVIISERSPSHEIVDTAGHGPCDLIVMASHGLGGGKMAPFLGSQALAVLSAAKVPVLVAR</sequence>
<dbReference type="SUPFAM" id="SSF52402">
    <property type="entry name" value="Adenine nucleotide alpha hydrolases-like"/>
    <property type="match status" value="1"/>
</dbReference>
<protein>
    <submittedName>
        <fullName evidence="3">Universal stress protein</fullName>
    </submittedName>
</protein>
<reference evidence="3 4" key="1">
    <citation type="submission" date="2017-08" db="EMBL/GenBank/DDBJ databases">
        <title>Infants hospitalized years apart are colonized by the same room-sourced microbial strains.</title>
        <authorList>
            <person name="Brooks B."/>
            <person name="Olm M.R."/>
            <person name="Firek B.A."/>
            <person name="Baker R."/>
            <person name="Thomas B.C."/>
            <person name="Morowitz M.J."/>
            <person name="Banfield J.F."/>
        </authorList>
    </citation>
    <scope>NUCLEOTIDE SEQUENCE [LARGE SCALE GENOMIC DNA]</scope>
    <source>
        <strain evidence="3">S2_012_000_R2_81</strain>
    </source>
</reference>
<proteinExistence type="inferred from homology"/>
<dbReference type="EMBL" id="QFOD01000019">
    <property type="protein sequence ID" value="PZP29058.1"/>
    <property type="molecule type" value="Genomic_DNA"/>
</dbReference>
<dbReference type="InterPro" id="IPR006015">
    <property type="entry name" value="Universal_stress_UspA"/>
</dbReference>
<dbReference type="PANTHER" id="PTHR46268:SF6">
    <property type="entry name" value="UNIVERSAL STRESS PROTEIN UP12"/>
    <property type="match status" value="1"/>
</dbReference>
<dbReference type="PRINTS" id="PR01438">
    <property type="entry name" value="UNVRSLSTRESS"/>
</dbReference>
<dbReference type="InterPro" id="IPR014729">
    <property type="entry name" value="Rossmann-like_a/b/a_fold"/>
</dbReference>
<dbReference type="Gene3D" id="3.40.50.620">
    <property type="entry name" value="HUPs"/>
    <property type="match status" value="1"/>
</dbReference>
<dbReference type="InterPro" id="IPR006016">
    <property type="entry name" value="UspA"/>
</dbReference>
<dbReference type="AlphaFoldDB" id="A0A2W5DED5"/>
<comment type="caution">
    <text evidence="3">The sequence shown here is derived from an EMBL/GenBank/DDBJ whole genome shotgun (WGS) entry which is preliminary data.</text>
</comment>
<organism evidence="3 4">
    <name type="scientific">Roseateles depolymerans</name>
    <dbReference type="NCBI Taxonomy" id="76731"/>
    <lineage>
        <taxon>Bacteria</taxon>
        <taxon>Pseudomonadati</taxon>
        <taxon>Pseudomonadota</taxon>
        <taxon>Betaproteobacteria</taxon>
        <taxon>Burkholderiales</taxon>
        <taxon>Sphaerotilaceae</taxon>
        <taxon>Roseateles</taxon>
    </lineage>
</organism>
<evidence type="ECO:0000256" key="1">
    <source>
        <dbReference type="ARBA" id="ARBA00008791"/>
    </source>
</evidence>